<keyword evidence="2 4" id="KW-0479">Metal-binding</keyword>
<evidence type="ECO:0000313" key="9">
    <source>
        <dbReference type="Proteomes" id="UP000064967"/>
    </source>
</evidence>
<evidence type="ECO:0000256" key="5">
    <source>
        <dbReference type="SAM" id="MobiDB-lite"/>
    </source>
</evidence>
<dbReference type="AlphaFoldDB" id="A0A0K1PX21"/>
<keyword evidence="6" id="KW-0732">Signal</keyword>
<dbReference type="Gene3D" id="1.10.760.10">
    <property type="entry name" value="Cytochrome c-like domain"/>
    <property type="match status" value="1"/>
</dbReference>
<gene>
    <name evidence="8" type="ORF">AKJ09_04590</name>
</gene>
<organism evidence="8 9">
    <name type="scientific">Labilithrix luteola</name>
    <dbReference type="NCBI Taxonomy" id="1391654"/>
    <lineage>
        <taxon>Bacteria</taxon>
        <taxon>Pseudomonadati</taxon>
        <taxon>Myxococcota</taxon>
        <taxon>Polyangia</taxon>
        <taxon>Polyangiales</taxon>
        <taxon>Labilitrichaceae</taxon>
        <taxon>Labilithrix</taxon>
    </lineage>
</organism>
<feature type="chain" id="PRO_5005466429" description="Cytochrome c domain-containing protein" evidence="6">
    <location>
        <begin position="24"/>
        <end position="114"/>
    </location>
</feature>
<feature type="region of interest" description="Disordered" evidence="5">
    <location>
        <begin position="22"/>
        <end position="42"/>
    </location>
</feature>
<sequence>MKLAQWISSLAIFASLTSACSSSDDVGQPKSGNSAPDGGNTAHLSGAFTNLCATCHGDEGRGKDKNPAIPGTRDEQGYIARVRSGGGPMPAFDSSLISDAELEADYAWLTTKRQ</sequence>
<evidence type="ECO:0000256" key="6">
    <source>
        <dbReference type="SAM" id="SignalP"/>
    </source>
</evidence>
<reference evidence="8 9" key="1">
    <citation type="submission" date="2015-08" db="EMBL/GenBank/DDBJ databases">
        <authorList>
            <person name="Babu N.S."/>
            <person name="Beckwith C.J."/>
            <person name="Beseler K.G."/>
            <person name="Brison A."/>
            <person name="Carone J.V."/>
            <person name="Caskin T.P."/>
            <person name="Diamond M."/>
            <person name="Durham M.E."/>
            <person name="Foxe J.M."/>
            <person name="Go M."/>
            <person name="Henderson B.A."/>
            <person name="Jones I.B."/>
            <person name="McGettigan J.A."/>
            <person name="Micheletti S.J."/>
            <person name="Nasrallah M.E."/>
            <person name="Ortiz D."/>
            <person name="Piller C.R."/>
            <person name="Privatt S.R."/>
            <person name="Schneider S.L."/>
            <person name="Sharp S."/>
            <person name="Smith T.C."/>
            <person name="Stanton J.D."/>
            <person name="Ullery H.E."/>
            <person name="Wilson R.J."/>
            <person name="Serrano M.G."/>
            <person name="Buck G."/>
            <person name="Lee V."/>
            <person name="Wang Y."/>
            <person name="Carvalho R."/>
            <person name="Voegtly L."/>
            <person name="Shi R."/>
            <person name="Duckworth R."/>
            <person name="Johnson A."/>
            <person name="Loviza R."/>
            <person name="Walstead R."/>
            <person name="Shah Z."/>
            <person name="Kiflezghi M."/>
            <person name="Wade K."/>
            <person name="Ball S.L."/>
            <person name="Bradley K.W."/>
            <person name="Asai D.J."/>
            <person name="Bowman C.A."/>
            <person name="Russell D.A."/>
            <person name="Pope W.H."/>
            <person name="Jacobs-Sera D."/>
            <person name="Hendrix R.W."/>
            <person name="Hatfull G.F."/>
        </authorList>
    </citation>
    <scope>NUCLEOTIDE SEQUENCE [LARGE SCALE GENOMIC DNA]</scope>
    <source>
        <strain evidence="8 9">DSM 27648</strain>
    </source>
</reference>
<keyword evidence="3 4" id="KW-0408">Iron</keyword>
<dbReference type="GO" id="GO:0046872">
    <property type="term" value="F:metal ion binding"/>
    <property type="evidence" value="ECO:0007669"/>
    <property type="project" value="UniProtKB-KW"/>
</dbReference>
<dbReference type="Pfam" id="PF13442">
    <property type="entry name" value="Cytochrome_CBB3"/>
    <property type="match status" value="1"/>
</dbReference>
<keyword evidence="9" id="KW-1185">Reference proteome</keyword>
<name>A0A0K1PX21_9BACT</name>
<accession>A0A0K1PX21</accession>
<evidence type="ECO:0000256" key="4">
    <source>
        <dbReference type="PROSITE-ProRule" id="PRU00433"/>
    </source>
</evidence>
<dbReference type="PROSITE" id="PS51007">
    <property type="entry name" value="CYTC"/>
    <property type="match status" value="1"/>
</dbReference>
<dbReference type="InterPro" id="IPR009056">
    <property type="entry name" value="Cyt_c-like_dom"/>
</dbReference>
<dbReference type="GO" id="GO:0020037">
    <property type="term" value="F:heme binding"/>
    <property type="evidence" value="ECO:0007669"/>
    <property type="project" value="InterPro"/>
</dbReference>
<evidence type="ECO:0000256" key="1">
    <source>
        <dbReference type="ARBA" id="ARBA00022617"/>
    </source>
</evidence>
<feature type="compositionally biased region" description="Polar residues" evidence="5">
    <location>
        <begin position="22"/>
        <end position="34"/>
    </location>
</feature>
<protein>
    <recommendedName>
        <fullName evidence="7">Cytochrome c domain-containing protein</fullName>
    </recommendedName>
</protein>
<evidence type="ECO:0000313" key="8">
    <source>
        <dbReference type="EMBL" id="AKU97926.1"/>
    </source>
</evidence>
<dbReference type="Proteomes" id="UP000064967">
    <property type="component" value="Chromosome"/>
</dbReference>
<dbReference type="RefSeq" id="WP_169927709.1">
    <property type="nucleotide sequence ID" value="NZ_CP012333.1"/>
</dbReference>
<dbReference type="InterPro" id="IPR036909">
    <property type="entry name" value="Cyt_c-like_dom_sf"/>
</dbReference>
<evidence type="ECO:0000256" key="3">
    <source>
        <dbReference type="ARBA" id="ARBA00023004"/>
    </source>
</evidence>
<feature type="signal peptide" evidence="6">
    <location>
        <begin position="1"/>
        <end position="23"/>
    </location>
</feature>
<dbReference type="KEGG" id="llu:AKJ09_04590"/>
<keyword evidence="1 4" id="KW-0349">Heme</keyword>
<dbReference type="SUPFAM" id="SSF46626">
    <property type="entry name" value="Cytochrome c"/>
    <property type="match status" value="1"/>
</dbReference>
<dbReference type="GO" id="GO:0009055">
    <property type="term" value="F:electron transfer activity"/>
    <property type="evidence" value="ECO:0007669"/>
    <property type="project" value="InterPro"/>
</dbReference>
<dbReference type="PROSITE" id="PS51257">
    <property type="entry name" value="PROKAR_LIPOPROTEIN"/>
    <property type="match status" value="1"/>
</dbReference>
<evidence type="ECO:0000259" key="7">
    <source>
        <dbReference type="PROSITE" id="PS51007"/>
    </source>
</evidence>
<proteinExistence type="predicted"/>
<dbReference type="EMBL" id="CP012333">
    <property type="protein sequence ID" value="AKU97926.1"/>
    <property type="molecule type" value="Genomic_DNA"/>
</dbReference>
<evidence type="ECO:0000256" key="2">
    <source>
        <dbReference type="ARBA" id="ARBA00022723"/>
    </source>
</evidence>
<dbReference type="STRING" id="1391654.AKJ09_04590"/>
<feature type="domain" description="Cytochrome c" evidence="7">
    <location>
        <begin position="39"/>
        <end position="113"/>
    </location>
</feature>